<proteinExistence type="inferred from homology"/>
<evidence type="ECO:0000256" key="1">
    <source>
        <dbReference type="ARBA" id="ARBA00022603"/>
    </source>
</evidence>
<dbReference type="FunFam" id="2.40.50.1070:FF:000003">
    <property type="entry name" value="23S rRNA (Uracil-5-)-methyltransferase RumA"/>
    <property type="match status" value="1"/>
</dbReference>
<dbReference type="CDD" id="cd02440">
    <property type="entry name" value="AdoMet_MTases"/>
    <property type="match status" value="1"/>
</dbReference>
<dbReference type="Proteomes" id="UP000824078">
    <property type="component" value="Unassembled WGS sequence"/>
</dbReference>
<dbReference type="PROSITE" id="PS01230">
    <property type="entry name" value="TRMA_1"/>
    <property type="match status" value="1"/>
</dbReference>
<comment type="caution">
    <text evidence="6">The sequence shown here is derived from an EMBL/GenBank/DDBJ whole genome shotgun (WGS) entry which is preliminary data.</text>
</comment>
<feature type="binding site" evidence="4">
    <location>
        <position position="321"/>
    </location>
    <ligand>
        <name>S-adenosyl-L-methionine</name>
        <dbReference type="ChEBI" id="CHEBI:59789"/>
    </ligand>
</feature>
<dbReference type="AlphaFoldDB" id="A0A9D1L541"/>
<reference evidence="6" key="1">
    <citation type="submission" date="2020-10" db="EMBL/GenBank/DDBJ databases">
        <authorList>
            <person name="Gilroy R."/>
        </authorList>
    </citation>
    <scope>NUCLEOTIDE SEQUENCE</scope>
    <source>
        <strain evidence="6">ChiHjej12B11-29160</strain>
    </source>
</reference>
<dbReference type="PROSITE" id="PS51687">
    <property type="entry name" value="SAM_MT_RNA_M5U"/>
    <property type="match status" value="1"/>
</dbReference>
<evidence type="ECO:0000256" key="3">
    <source>
        <dbReference type="ARBA" id="ARBA00022691"/>
    </source>
</evidence>
<dbReference type="NCBIfam" id="TIGR00479">
    <property type="entry name" value="rumA"/>
    <property type="match status" value="1"/>
</dbReference>
<comment type="similarity">
    <text evidence="4">Belongs to the class I-like SAM-binding methyltransferase superfamily. RNA M5U methyltransferase family.</text>
</comment>
<dbReference type="GO" id="GO:0070041">
    <property type="term" value="F:rRNA (uridine-C5-)-methyltransferase activity"/>
    <property type="evidence" value="ECO:0007669"/>
    <property type="project" value="TreeGrafter"/>
</dbReference>
<dbReference type="GO" id="GO:0070475">
    <property type="term" value="P:rRNA base methylation"/>
    <property type="evidence" value="ECO:0007669"/>
    <property type="project" value="TreeGrafter"/>
</dbReference>
<dbReference type="PANTHER" id="PTHR11061:SF30">
    <property type="entry name" value="TRNA (URACIL(54)-C(5))-METHYLTRANSFERASE"/>
    <property type="match status" value="1"/>
</dbReference>
<feature type="active site" evidence="5">
    <location>
        <position position="348"/>
    </location>
</feature>
<protein>
    <submittedName>
        <fullName evidence="6">23S rRNA (Uracil(1939)-C(5))-methyltransferase RlmD</fullName>
        <ecNumber evidence="6">2.1.1.190</ecNumber>
    </submittedName>
</protein>
<dbReference type="EC" id="2.1.1.190" evidence="6"/>
<dbReference type="Gene3D" id="3.40.50.150">
    <property type="entry name" value="Vaccinia Virus protein VP39"/>
    <property type="match status" value="1"/>
</dbReference>
<dbReference type="SUPFAM" id="SSF53335">
    <property type="entry name" value="S-adenosyl-L-methionine-dependent methyltransferases"/>
    <property type="match status" value="1"/>
</dbReference>
<accession>A0A9D1L541</accession>
<feature type="binding site" evidence="4">
    <location>
        <position position="220"/>
    </location>
    <ligand>
        <name>S-adenosyl-L-methionine</name>
        <dbReference type="ChEBI" id="CHEBI:59789"/>
    </ligand>
</feature>
<gene>
    <name evidence="6" type="primary">rlmD</name>
    <name evidence="6" type="ORF">IAD17_01675</name>
</gene>
<organism evidence="6 7">
    <name type="scientific">Candidatus Coprovicinus avistercoris</name>
    <dbReference type="NCBI Taxonomy" id="2840754"/>
    <lineage>
        <taxon>Bacteria</taxon>
        <taxon>Bacillati</taxon>
        <taxon>Actinomycetota</taxon>
        <taxon>Coriobacteriia</taxon>
        <taxon>Coriobacteriales</taxon>
        <taxon>Coriobacteriaceae</taxon>
        <taxon>Coriobacteriaceae incertae sedis</taxon>
        <taxon>Candidatus Coprovicinus</taxon>
    </lineage>
</organism>
<feature type="binding site" evidence="4">
    <location>
        <position position="272"/>
    </location>
    <ligand>
        <name>S-adenosyl-L-methionine</name>
        <dbReference type="ChEBI" id="CHEBI:59789"/>
    </ligand>
</feature>
<sequence>MGYKTYTCPIARSCGGCEWLAVPYPIQLKRKRQAVEDLFSDLPGWNKVEFPDPVGMKTPLGYRHKAATPFAPGARGSVRSGFYARGTHRIVPCSSCLVEAPGARKILGAVARIAGDLRIPAYDEDRGRGFLRHAVVRVGWKTNECLLTLVTNGRDIRHPNELLRRIRKFAPQVTALAQNVNTRKTNAILGHETHPLFGRGRMRDKLLGCVFEMGPTSFYQTNPEQTEHLYSLAIEGAQLKPGMRLLDAYCGIGTIGICAARLQQDIEVVGVEQVDGAVGDARANARLNHLDDRCRFLHADATAYMRDARQGREGFDVIVMDPPRAGSTPEFLEGAARLVPERIVYISCNPTTQRRDIELLLSHGYVLERLTVVDMFPHTSHAETVGILKRR</sequence>
<evidence type="ECO:0000256" key="5">
    <source>
        <dbReference type="PROSITE-ProRule" id="PRU10015"/>
    </source>
</evidence>
<dbReference type="InterPro" id="IPR010280">
    <property type="entry name" value="U5_MeTrfase_fam"/>
</dbReference>
<dbReference type="FunFam" id="3.40.50.150:FF:000009">
    <property type="entry name" value="23S rRNA (Uracil(1939)-C(5))-methyltransferase RlmD"/>
    <property type="match status" value="1"/>
</dbReference>
<dbReference type="Gene3D" id="2.40.50.1070">
    <property type="match status" value="1"/>
</dbReference>
<dbReference type="Pfam" id="PF05958">
    <property type="entry name" value="tRNA_U5-meth_tr"/>
    <property type="match status" value="1"/>
</dbReference>
<evidence type="ECO:0000313" key="7">
    <source>
        <dbReference type="Proteomes" id="UP000824078"/>
    </source>
</evidence>
<keyword evidence="2 4" id="KW-0808">Transferase</keyword>
<evidence type="ECO:0000256" key="4">
    <source>
        <dbReference type="PROSITE-ProRule" id="PRU01024"/>
    </source>
</evidence>
<evidence type="ECO:0000256" key="2">
    <source>
        <dbReference type="ARBA" id="ARBA00022679"/>
    </source>
</evidence>
<evidence type="ECO:0000313" key="6">
    <source>
        <dbReference type="EMBL" id="HIU23618.1"/>
    </source>
</evidence>
<name>A0A9D1L541_9ACTN</name>
<reference evidence="6" key="2">
    <citation type="journal article" date="2021" name="PeerJ">
        <title>Extensive microbial diversity within the chicken gut microbiome revealed by metagenomics and culture.</title>
        <authorList>
            <person name="Gilroy R."/>
            <person name="Ravi A."/>
            <person name="Getino M."/>
            <person name="Pursley I."/>
            <person name="Horton D.L."/>
            <person name="Alikhan N.F."/>
            <person name="Baker D."/>
            <person name="Gharbi K."/>
            <person name="Hall N."/>
            <person name="Watson M."/>
            <person name="Adriaenssens E.M."/>
            <person name="Foster-Nyarko E."/>
            <person name="Jarju S."/>
            <person name="Secka A."/>
            <person name="Antonio M."/>
            <person name="Oren A."/>
            <person name="Chaudhuri R.R."/>
            <person name="La Ragione R."/>
            <person name="Hildebrand F."/>
            <person name="Pallen M.J."/>
        </authorList>
    </citation>
    <scope>NUCLEOTIDE SEQUENCE</scope>
    <source>
        <strain evidence="6">ChiHjej12B11-29160</strain>
    </source>
</reference>
<dbReference type="PANTHER" id="PTHR11061">
    <property type="entry name" value="RNA M5U METHYLTRANSFERASE"/>
    <property type="match status" value="1"/>
</dbReference>
<feature type="binding site" evidence="4">
    <location>
        <position position="249"/>
    </location>
    <ligand>
        <name>S-adenosyl-L-methionine</name>
        <dbReference type="ChEBI" id="CHEBI:59789"/>
    </ligand>
</feature>
<keyword evidence="1 4" id="KW-0489">Methyltransferase</keyword>
<dbReference type="EMBL" id="DVMQ01000006">
    <property type="protein sequence ID" value="HIU23618.1"/>
    <property type="molecule type" value="Genomic_DNA"/>
</dbReference>
<dbReference type="InterPro" id="IPR029063">
    <property type="entry name" value="SAM-dependent_MTases_sf"/>
</dbReference>
<keyword evidence="3 4" id="KW-0949">S-adenosyl-L-methionine</keyword>
<feature type="active site" description="Nucleophile" evidence="4">
    <location>
        <position position="348"/>
    </location>
</feature>
<dbReference type="InterPro" id="IPR030390">
    <property type="entry name" value="MeTrfase_TrmA_AS"/>
</dbReference>